<dbReference type="PANTHER" id="PTHR30024:SF43">
    <property type="entry name" value="BLL4572 PROTEIN"/>
    <property type="match status" value="1"/>
</dbReference>
<keyword evidence="8" id="KW-1185">Reference proteome</keyword>
<dbReference type="GO" id="GO:0012505">
    <property type="term" value="C:endomembrane system"/>
    <property type="evidence" value="ECO:0007669"/>
    <property type="project" value="UniProtKB-SubCell"/>
</dbReference>
<dbReference type="SUPFAM" id="SSF53850">
    <property type="entry name" value="Periplasmic binding protein-like II"/>
    <property type="match status" value="1"/>
</dbReference>
<keyword evidence="6" id="KW-0732">Signal</keyword>
<keyword evidence="3" id="KW-1003">Cell membrane</keyword>
<dbReference type="AlphaFoldDB" id="A0A1D9M7Y9"/>
<dbReference type="RefSeq" id="WP_071165174.1">
    <property type="nucleotide sequence ID" value="NZ_CP017781.1"/>
</dbReference>
<evidence type="ECO:0000256" key="3">
    <source>
        <dbReference type="ARBA" id="ARBA00022475"/>
    </source>
</evidence>
<evidence type="ECO:0000313" key="7">
    <source>
        <dbReference type="EMBL" id="AOZ67908.1"/>
    </source>
</evidence>
<evidence type="ECO:0000256" key="5">
    <source>
        <dbReference type="ARBA" id="ARBA00023136"/>
    </source>
</evidence>
<dbReference type="EMBL" id="CP017781">
    <property type="protein sequence ID" value="AOZ67908.1"/>
    <property type="molecule type" value="Genomic_DNA"/>
</dbReference>
<dbReference type="Gene3D" id="3.40.190.10">
    <property type="entry name" value="Periplasmic binding protein-like II"/>
    <property type="match status" value="2"/>
</dbReference>
<dbReference type="Proteomes" id="UP000176562">
    <property type="component" value="Chromosome"/>
</dbReference>
<protein>
    <submittedName>
        <fullName evidence="7">Nitrate ABC transporter substrate-binding protein</fullName>
    </submittedName>
</protein>
<gene>
    <name evidence="7" type="ORF">LPB142_00050</name>
</gene>
<organism evidence="7 8">
    <name type="scientific">Rhodobacter xanthinilyticus</name>
    <dbReference type="NCBI Taxonomy" id="1850250"/>
    <lineage>
        <taxon>Bacteria</taxon>
        <taxon>Pseudomonadati</taxon>
        <taxon>Pseudomonadota</taxon>
        <taxon>Alphaproteobacteria</taxon>
        <taxon>Rhodobacterales</taxon>
        <taxon>Rhodobacter group</taxon>
        <taxon>Rhodobacter</taxon>
    </lineage>
</organism>
<accession>A0A1D9M7Y9</accession>
<feature type="signal peptide" evidence="6">
    <location>
        <begin position="1"/>
        <end position="20"/>
    </location>
</feature>
<evidence type="ECO:0000313" key="8">
    <source>
        <dbReference type="Proteomes" id="UP000176562"/>
    </source>
</evidence>
<keyword evidence="5" id="KW-0472">Membrane</keyword>
<dbReference type="KEGG" id="rhp:LPB142_00050"/>
<keyword evidence="2" id="KW-0813">Transport</keyword>
<dbReference type="STRING" id="1850250.LPB142_00050"/>
<proteinExistence type="predicted"/>
<dbReference type="PANTHER" id="PTHR30024">
    <property type="entry name" value="ALIPHATIC SULFONATES-BINDING PROTEIN-RELATED"/>
    <property type="match status" value="1"/>
</dbReference>
<name>A0A1D9M7Y9_9RHOB</name>
<dbReference type="InterPro" id="IPR044527">
    <property type="entry name" value="NrtA/CpmA_ABC-bd_dom"/>
</dbReference>
<dbReference type="Pfam" id="PF13379">
    <property type="entry name" value="NMT1_2"/>
    <property type="match status" value="1"/>
</dbReference>
<feature type="chain" id="PRO_5009443362" evidence="6">
    <location>
        <begin position="21"/>
        <end position="454"/>
    </location>
</feature>
<comment type="subcellular location">
    <subcellularLocation>
        <location evidence="1">Endomembrane system</location>
    </subcellularLocation>
</comment>
<reference evidence="7 8" key="1">
    <citation type="submission" date="2016-10" db="EMBL/GenBank/DDBJ databases">
        <title>Rhodobacter sp. LPB0142, isolated from sea water.</title>
        <authorList>
            <person name="Kim E."/>
            <person name="Yi H."/>
        </authorList>
    </citation>
    <scope>NUCLEOTIDE SEQUENCE [LARGE SCALE GENOMIC DNA]</scope>
    <source>
        <strain evidence="7 8">LPB0142</strain>
    </source>
</reference>
<dbReference type="CDD" id="cd13553">
    <property type="entry name" value="PBP2_NrtA_CpmA_like"/>
    <property type="match status" value="1"/>
</dbReference>
<keyword evidence="4" id="KW-0997">Cell inner membrane</keyword>
<sequence length="454" mass="49572">MKRFATLLLTSTILAAPAMAFDVEKDELTLGFIKLTDMAPLAIAKEKGFFEDEGLFVTLEAQSNWKVLLDRVISGELDGAHMLAGQPTAATIGYGTKGDIITPFSMDLNGNGITVSNEIWEMMKPHVEMGADGKPKHPISAAALKPVIETFKAEGKPFNMGMVFPVSPHNYELRYWLAAGGINPGLYSPEDVSGQIGADALLSVTPPPQMPATLEAGTIHGYSVGEPWNQAAVFKGIGVPVVTDYEIWKNNPEKVFGVTAAFNDENPETVKALTRALIRAAEWLDADMNANRAEAVEILSRPEYVGADKAVIANSMTGTFEYEKGDKREVPDFNVFFRYNATFPYYSDAVWYLTQMRRWGQIAEAKPDAWYDETAKKVYRPDIYEAAAKSLIEDGTLPAEAFDFDADGYREPTPAADIIDGVPYDGHQPNAYLDSLTIGLKDGETVSGGEVVAN</sequence>
<evidence type="ECO:0000256" key="2">
    <source>
        <dbReference type="ARBA" id="ARBA00022448"/>
    </source>
</evidence>
<evidence type="ECO:0000256" key="6">
    <source>
        <dbReference type="SAM" id="SignalP"/>
    </source>
</evidence>
<evidence type="ECO:0000256" key="1">
    <source>
        <dbReference type="ARBA" id="ARBA00004308"/>
    </source>
</evidence>
<evidence type="ECO:0000256" key="4">
    <source>
        <dbReference type="ARBA" id="ARBA00022519"/>
    </source>
</evidence>